<organism evidence="4 5">
    <name type="scientific">Haemaphysalis longicornis</name>
    <name type="common">Bush tick</name>
    <dbReference type="NCBI Taxonomy" id="44386"/>
    <lineage>
        <taxon>Eukaryota</taxon>
        <taxon>Metazoa</taxon>
        <taxon>Ecdysozoa</taxon>
        <taxon>Arthropoda</taxon>
        <taxon>Chelicerata</taxon>
        <taxon>Arachnida</taxon>
        <taxon>Acari</taxon>
        <taxon>Parasitiformes</taxon>
        <taxon>Ixodida</taxon>
        <taxon>Ixodoidea</taxon>
        <taxon>Ixodidae</taxon>
        <taxon>Haemaphysalinae</taxon>
        <taxon>Haemaphysalis</taxon>
    </lineage>
</organism>
<comment type="caution">
    <text evidence="4">The sequence shown here is derived from an EMBL/GenBank/DDBJ whole genome shotgun (WGS) entry which is preliminary data.</text>
</comment>
<dbReference type="OrthoDB" id="6431693at2759"/>
<proteinExistence type="predicted"/>
<dbReference type="PROSITE" id="PS50158">
    <property type="entry name" value="ZF_CCHC"/>
    <property type="match status" value="1"/>
</dbReference>
<reference evidence="4 5" key="1">
    <citation type="journal article" date="2020" name="Cell">
        <title>Large-Scale Comparative Analyses of Tick Genomes Elucidate Their Genetic Diversity and Vector Capacities.</title>
        <authorList>
            <consortium name="Tick Genome and Microbiome Consortium (TIGMIC)"/>
            <person name="Jia N."/>
            <person name="Wang J."/>
            <person name="Shi W."/>
            <person name="Du L."/>
            <person name="Sun Y."/>
            <person name="Zhan W."/>
            <person name="Jiang J.F."/>
            <person name="Wang Q."/>
            <person name="Zhang B."/>
            <person name="Ji P."/>
            <person name="Bell-Sakyi L."/>
            <person name="Cui X.M."/>
            <person name="Yuan T.T."/>
            <person name="Jiang B.G."/>
            <person name="Yang W.F."/>
            <person name="Lam T.T."/>
            <person name="Chang Q.C."/>
            <person name="Ding S.J."/>
            <person name="Wang X.J."/>
            <person name="Zhu J.G."/>
            <person name="Ruan X.D."/>
            <person name="Zhao L."/>
            <person name="Wei J.T."/>
            <person name="Ye R.Z."/>
            <person name="Que T.C."/>
            <person name="Du C.H."/>
            <person name="Zhou Y.H."/>
            <person name="Cheng J.X."/>
            <person name="Dai P.F."/>
            <person name="Guo W.B."/>
            <person name="Han X.H."/>
            <person name="Huang E.J."/>
            <person name="Li L.F."/>
            <person name="Wei W."/>
            <person name="Gao Y.C."/>
            <person name="Liu J.Z."/>
            <person name="Shao H.Z."/>
            <person name="Wang X."/>
            <person name="Wang C.C."/>
            <person name="Yang T.C."/>
            <person name="Huo Q.B."/>
            <person name="Li W."/>
            <person name="Chen H.Y."/>
            <person name="Chen S.E."/>
            <person name="Zhou L.G."/>
            <person name="Ni X.B."/>
            <person name="Tian J.H."/>
            <person name="Sheng Y."/>
            <person name="Liu T."/>
            <person name="Pan Y.S."/>
            <person name="Xia L.Y."/>
            <person name="Li J."/>
            <person name="Zhao F."/>
            <person name="Cao W.C."/>
        </authorList>
    </citation>
    <scope>NUCLEOTIDE SEQUENCE [LARGE SCALE GENOMIC DNA]</scope>
    <source>
        <strain evidence="4">HaeL-2018</strain>
    </source>
</reference>
<dbReference type="GO" id="GO:0003676">
    <property type="term" value="F:nucleic acid binding"/>
    <property type="evidence" value="ECO:0007669"/>
    <property type="project" value="InterPro"/>
</dbReference>
<protein>
    <recommendedName>
        <fullName evidence="3">CCHC-type domain-containing protein</fullName>
    </recommendedName>
</protein>
<feature type="compositionally biased region" description="Basic residues" evidence="2">
    <location>
        <begin position="297"/>
        <end position="308"/>
    </location>
</feature>
<evidence type="ECO:0000313" key="5">
    <source>
        <dbReference type="Proteomes" id="UP000821853"/>
    </source>
</evidence>
<dbReference type="InterPro" id="IPR001878">
    <property type="entry name" value="Znf_CCHC"/>
</dbReference>
<keyword evidence="5" id="KW-1185">Reference proteome</keyword>
<keyword evidence="1" id="KW-0863">Zinc-finger</keyword>
<dbReference type="Proteomes" id="UP000821853">
    <property type="component" value="Chromosome 5"/>
</dbReference>
<sequence length="308" mass="34801">MFVEDMTRLFRRPEPGISEAKKVRHLMRGVKVELFDGLLRSPPTTVADFVRQASSMERALQQRNMQYGREASVAGCASAVNDEHALRELMRSVVSEELRLLQQGDCRPTLAAFTDVVRDEVRRAIAPAPPADFASPVRTYTNVYPMPAPTVEHRTYTDVLHTPSSAPPQVLPTVTQPFGRMLNPATRYQPRRLERKAPVWRTSDNRPLCYHCGEEGHVFHHCPYRRLGIRGLSPNAPHYSSVPNAYPSQALITEPSRLTSIWREPVSEPTPGKLNRATTGGEAAAHKAQEPLPTQRHSYHDHRNRTFF</sequence>
<evidence type="ECO:0000256" key="1">
    <source>
        <dbReference type="PROSITE-ProRule" id="PRU00047"/>
    </source>
</evidence>
<evidence type="ECO:0000313" key="4">
    <source>
        <dbReference type="EMBL" id="KAH9374968.1"/>
    </source>
</evidence>
<evidence type="ECO:0000256" key="2">
    <source>
        <dbReference type="SAM" id="MobiDB-lite"/>
    </source>
</evidence>
<dbReference type="AlphaFoldDB" id="A0A9J6GKI3"/>
<keyword evidence="1" id="KW-0862">Zinc</keyword>
<dbReference type="VEuPathDB" id="VectorBase:HLOH_045874"/>
<feature type="region of interest" description="Disordered" evidence="2">
    <location>
        <begin position="263"/>
        <end position="308"/>
    </location>
</feature>
<gene>
    <name evidence="4" type="ORF">HPB48_004414</name>
</gene>
<dbReference type="GO" id="GO:0008270">
    <property type="term" value="F:zinc ion binding"/>
    <property type="evidence" value="ECO:0007669"/>
    <property type="project" value="UniProtKB-KW"/>
</dbReference>
<evidence type="ECO:0000259" key="3">
    <source>
        <dbReference type="PROSITE" id="PS50158"/>
    </source>
</evidence>
<dbReference type="EMBL" id="JABSTR010000007">
    <property type="protein sequence ID" value="KAH9374968.1"/>
    <property type="molecule type" value="Genomic_DNA"/>
</dbReference>
<name>A0A9J6GKI3_HAELO</name>
<keyword evidence="1" id="KW-0479">Metal-binding</keyword>
<dbReference type="OMA" id="HIARYCW"/>
<accession>A0A9J6GKI3</accession>
<dbReference type="SUPFAM" id="SSF57756">
    <property type="entry name" value="Retrovirus zinc finger-like domains"/>
    <property type="match status" value="1"/>
</dbReference>
<dbReference type="InterPro" id="IPR036875">
    <property type="entry name" value="Znf_CCHC_sf"/>
</dbReference>
<feature type="domain" description="CCHC-type" evidence="3">
    <location>
        <begin position="209"/>
        <end position="223"/>
    </location>
</feature>